<reference evidence="1 2" key="1">
    <citation type="submission" date="2018-09" db="EMBL/GenBank/DDBJ databases">
        <title>Genomic Encyclopedia of Archaeal and Bacterial Type Strains, Phase II (KMG-II): from individual species to whole genera.</title>
        <authorList>
            <person name="Goeker M."/>
        </authorList>
    </citation>
    <scope>NUCLEOTIDE SEQUENCE [LARGE SCALE GENOMIC DNA]</scope>
    <source>
        <strain evidence="1 2">DSM 17008</strain>
    </source>
</reference>
<gene>
    <name evidence="1" type="ORF">ATL39_2001</name>
</gene>
<dbReference type="Pfam" id="PF13030">
    <property type="entry name" value="DUF3891"/>
    <property type="match status" value="1"/>
</dbReference>
<proteinExistence type="predicted"/>
<dbReference type="AlphaFoldDB" id="A0A419V2P9"/>
<evidence type="ECO:0000313" key="2">
    <source>
        <dbReference type="Proteomes" id="UP000285120"/>
    </source>
</evidence>
<dbReference type="RefSeq" id="WP_120193203.1">
    <property type="nucleotide sequence ID" value="NZ_RAPK01000009.1"/>
</dbReference>
<comment type="caution">
    <text evidence="1">The sequence shown here is derived from an EMBL/GenBank/DDBJ whole genome shotgun (WGS) entry which is preliminary data.</text>
</comment>
<keyword evidence="2" id="KW-1185">Reference proteome</keyword>
<name>A0A419V2P9_9BACL</name>
<dbReference type="InterPro" id="IPR024992">
    <property type="entry name" value="DUF3891"/>
</dbReference>
<dbReference type="Proteomes" id="UP000285120">
    <property type="component" value="Unassembled WGS sequence"/>
</dbReference>
<evidence type="ECO:0000313" key="1">
    <source>
        <dbReference type="EMBL" id="RKD72805.1"/>
    </source>
</evidence>
<accession>A0A419V2P9</accession>
<dbReference type="EMBL" id="RAPK01000009">
    <property type="protein sequence ID" value="RKD72805.1"/>
    <property type="molecule type" value="Genomic_DNA"/>
</dbReference>
<dbReference type="OrthoDB" id="190426at2"/>
<organism evidence="1 2">
    <name type="scientific">Sinobaca qinghaiensis</name>
    <dbReference type="NCBI Taxonomy" id="342944"/>
    <lineage>
        <taxon>Bacteria</taxon>
        <taxon>Bacillati</taxon>
        <taxon>Bacillota</taxon>
        <taxon>Bacilli</taxon>
        <taxon>Bacillales</taxon>
        <taxon>Sporolactobacillaceae</taxon>
        <taxon>Sinobaca</taxon>
    </lineage>
</organism>
<protein>
    <submittedName>
        <fullName evidence="1">Uncharacterized protein DUF3891</fullName>
    </submittedName>
</protein>
<sequence length="248" mass="28567">MIVQEFSSYYFLIEQHEHARLSAAAAAHVNNPRWKDENKWNSLLYAIRLHDNAWIPLDQVVSGPAGGQPYSFVDYPLEEKLEAYKKGIEAAGKEDLYSGTLLSMHYASFLKNDTSAAGVSFFEGEQKRQKDWKKRVTGANRLDQHLDILQFFDDVSLYACMNKAGTPKSEEVSWFQNGFRHRFSFLGKKKVYPLWQDSSAVKMKPSPFSEAFDFTIQGWKLPKDVWQNGQKTIHTAELQTLTQEIRFV</sequence>